<dbReference type="PANTHER" id="PTHR46635:SF2">
    <property type="entry name" value="GLYCOSYL TRANSFERASE FAMILY 1 DOMAIN-CONTAINING PROTEIN"/>
    <property type="match status" value="1"/>
</dbReference>
<evidence type="ECO:0000256" key="1">
    <source>
        <dbReference type="SAM" id="MobiDB-lite"/>
    </source>
</evidence>
<name>A0AAV5BYB0_ELECO</name>
<organism evidence="3 4">
    <name type="scientific">Eleusine coracana subsp. coracana</name>
    <dbReference type="NCBI Taxonomy" id="191504"/>
    <lineage>
        <taxon>Eukaryota</taxon>
        <taxon>Viridiplantae</taxon>
        <taxon>Streptophyta</taxon>
        <taxon>Embryophyta</taxon>
        <taxon>Tracheophyta</taxon>
        <taxon>Spermatophyta</taxon>
        <taxon>Magnoliopsida</taxon>
        <taxon>Liliopsida</taxon>
        <taxon>Poales</taxon>
        <taxon>Poaceae</taxon>
        <taxon>PACMAD clade</taxon>
        <taxon>Chloridoideae</taxon>
        <taxon>Cynodonteae</taxon>
        <taxon>Eleusininae</taxon>
        <taxon>Eleusine</taxon>
    </lineage>
</organism>
<gene>
    <name evidence="3" type="primary">ga07742</name>
    <name evidence="3" type="ORF">PR202_ga07742</name>
</gene>
<dbReference type="PANTHER" id="PTHR46635">
    <property type="entry name" value="GLYCOSYL TRANSFERASE FAMILY 1 PROTEIN"/>
    <property type="match status" value="1"/>
</dbReference>
<feature type="transmembrane region" description="Helical" evidence="2">
    <location>
        <begin position="49"/>
        <end position="69"/>
    </location>
</feature>
<proteinExistence type="predicted"/>
<evidence type="ECO:0000313" key="4">
    <source>
        <dbReference type="Proteomes" id="UP001054889"/>
    </source>
</evidence>
<accession>A0AAV5BYB0</accession>
<dbReference type="Proteomes" id="UP001054889">
    <property type="component" value="Unassembled WGS sequence"/>
</dbReference>
<evidence type="ECO:0000313" key="3">
    <source>
        <dbReference type="EMBL" id="GJM91379.1"/>
    </source>
</evidence>
<reference evidence="3" key="1">
    <citation type="journal article" date="2018" name="DNA Res.">
        <title>Multiple hybrid de novo genome assembly of finger millet, an orphan allotetraploid crop.</title>
        <authorList>
            <person name="Hatakeyama M."/>
            <person name="Aluri S."/>
            <person name="Balachadran M.T."/>
            <person name="Sivarajan S.R."/>
            <person name="Patrignani A."/>
            <person name="Gruter S."/>
            <person name="Poveda L."/>
            <person name="Shimizu-Inatsugi R."/>
            <person name="Baeten J."/>
            <person name="Francoijs K.J."/>
            <person name="Nataraja K.N."/>
            <person name="Reddy Y.A.N."/>
            <person name="Phadnis S."/>
            <person name="Ravikumar R.L."/>
            <person name="Schlapbach R."/>
            <person name="Sreeman S.M."/>
            <person name="Shimizu K.K."/>
        </authorList>
    </citation>
    <scope>NUCLEOTIDE SEQUENCE</scope>
</reference>
<feature type="compositionally biased region" description="Low complexity" evidence="1">
    <location>
        <begin position="13"/>
        <end position="33"/>
    </location>
</feature>
<reference evidence="3" key="2">
    <citation type="submission" date="2021-12" db="EMBL/GenBank/DDBJ databases">
        <title>Resequencing data analysis of finger millet.</title>
        <authorList>
            <person name="Hatakeyama M."/>
            <person name="Aluri S."/>
            <person name="Balachadran M.T."/>
            <person name="Sivarajan S.R."/>
            <person name="Poveda L."/>
            <person name="Shimizu-Inatsugi R."/>
            <person name="Schlapbach R."/>
            <person name="Sreeman S.M."/>
            <person name="Shimizu K.K."/>
        </authorList>
    </citation>
    <scope>NUCLEOTIDE SEQUENCE</scope>
</reference>
<feature type="region of interest" description="Disordered" evidence="1">
    <location>
        <begin position="13"/>
        <end position="38"/>
    </location>
</feature>
<keyword evidence="2" id="KW-0812">Transmembrane</keyword>
<sequence length="572" mass="63585">MWRRGAHAAAAAHHLPTAAGAPASASSSSSSGAARRRRRPGLSCRSSHLFFALLVALFTASLLVVWQLLPIGDAVEGDGEAPPRPEDGGGMMMRFLASRAFDGESRLEAARSERRWWAGLAPVRLALVVGSMNIDAQSLMLATLAKSLTNLGYEVEVLAFANGKARDIWENICHVQVVNYASLKVFDWSKYNGVLLSSLEGKRVVSILMQEPFQSLPVVWLIHEDTLGQLVRSHAESHESIPNVIEDWRVHFNACAYVVFPDSYLPLLYSPLDSGNFLVISGSPVDIWAVKRYGSSHSQETMRKQHGIEENDVVILVTDGVNGFIFNSDDPSTVALAMTRILGDKRLLDTAYSVALEGKLLSKNMLAYDCITSHVMLLESVMHYPSDAKLPSSVSKIQERTWLWDPFEMKAALENGSLKDESNSNTRIVDILLGEFHQSNQTIHSDSSDTYDYPSLSDWNDLSEVEMFEDVERREMEEASLFLLAFYKKIVDERVERPLLSWDEVYKNARKSERLKPEGNERDEDSYDVSTVASSSKITVGDFAASLASLPSAMLMTSVLTAHSHELFKKFD</sequence>
<dbReference type="AlphaFoldDB" id="A0AAV5BYB0"/>
<dbReference type="EMBL" id="BQKI01000003">
    <property type="protein sequence ID" value="GJM91379.1"/>
    <property type="molecule type" value="Genomic_DNA"/>
</dbReference>
<protein>
    <submittedName>
        <fullName evidence="3">Uncharacterized protein</fullName>
    </submittedName>
</protein>
<keyword evidence="2" id="KW-1133">Transmembrane helix</keyword>
<evidence type="ECO:0000256" key="2">
    <source>
        <dbReference type="SAM" id="Phobius"/>
    </source>
</evidence>
<keyword evidence="4" id="KW-1185">Reference proteome</keyword>
<keyword evidence="2" id="KW-0472">Membrane</keyword>
<comment type="caution">
    <text evidence="3">The sequence shown here is derived from an EMBL/GenBank/DDBJ whole genome shotgun (WGS) entry which is preliminary data.</text>
</comment>